<feature type="domain" description="DUF7727" evidence="2">
    <location>
        <begin position="40"/>
        <end position="104"/>
    </location>
</feature>
<gene>
    <name evidence="3" type="ORF">BG011_001189</name>
</gene>
<evidence type="ECO:0000313" key="3">
    <source>
        <dbReference type="EMBL" id="KAG0266730.1"/>
    </source>
</evidence>
<keyword evidence="1" id="KW-0472">Membrane</keyword>
<accession>A0A9P6UAW1</accession>
<keyword evidence="1" id="KW-1133">Transmembrane helix</keyword>
<dbReference type="Pfam" id="PF24853">
    <property type="entry name" value="DUF7727"/>
    <property type="match status" value="1"/>
</dbReference>
<sequence>MGGIVWDEWARLMCLTASFIIFVGGIMGAFQPLPAFDAMCVLGLIIAAVEYPLVSKDYFNSSNSIMPRIAFYIPFCVLALLEAQTVNGGAYLAIGIIAYLMAIRAEFRKQQTSSWGRMA</sequence>
<name>A0A9P6UAW1_9FUNG</name>
<feature type="transmembrane region" description="Helical" evidence="1">
    <location>
        <begin position="12"/>
        <end position="30"/>
    </location>
</feature>
<proteinExistence type="predicted"/>
<evidence type="ECO:0000259" key="2">
    <source>
        <dbReference type="Pfam" id="PF24853"/>
    </source>
</evidence>
<dbReference type="OrthoDB" id="2110422at2759"/>
<feature type="transmembrane region" description="Helical" evidence="1">
    <location>
        <begin position="89"/>
        <end position="107"/>
    </location>
</feature>
<keyword evidence="1" id="KW-0812">Transmembrane</keyword>
<evidence type="ECO:0000256" key="1">
    <source>
        <dbReference type="SAM" id="Phobius"/>
    </source>
</evidence>
<dbReference type="InterPro" id="IPR056144">
    <property type="entry name" value="DUF7727"/>
</dbReference>
<dbReference type="Proteomes" id="UP000726737">
    <property type="component" value="Unassembled WGS sequence"/>
</dbReference>
<protein>
    <recommendedName>
        <fullName evidence="2">DUF7727 domain-containing protein</fullName>
    </recommendedName>
</protein>
<comment type="caution">
    <text evidence="3">The sequence shown here is derived from an EMBL/GenBank/DDBJ whole genome shotgun (WGS) entry which is preliminary data.</text>
</comment>
<dbReference type="EMBL" id="JAAAJA010000013">
    <property type="protein sequence ID" value="KAG0266730.1"/>
    <property type="molecule type" value="Genomic_DNA"/>
</dbReference>
<organism evidence="3 4">
    <name type="scientific">Mortierella polycephala</name>
    <dbReference type="NCBI Taxonomy" id="41804"/>
    <lineage>
        <taxon>Eukaryota</taxon>
        <taxon>Fungi</taxon>
        <taxon>Fungi incertae sedis</taxon>
        <taxon>Mucoromycota</taxon>
        <taxon>Mortierellomycotina</taxon>
        <taxon>Mortierellomycetes</taxon>
        <taxon>Mortierellales</taxon>
        <taxon>Mortierellaceae</taxon>
        <taxon>Mortierella</taxon>
    </lineage>
</organism>
<dbReference type="AlphaFoldDB" id="A0A9P6UAW1"/>
<reference evidence="3" key="1">
    <citation type="journal article" date="2020" name="Fungal Divers.">
        <title>Resolving the Mortierellaceae phylogeny through synthesis of multi-gene phylogenetics and phylogenomics.</title>
        <authorList>
            <person name="Vandepol N."/>
            <person name="Liber J."/>
            <person name="Desiro A."/>
            <person name="Na H."/>
            <person name="Kennedy M."/>
            <person name="Barry K."/>
            <person name="Grigoriev I.V."/>
            <person name="Miller A.N."/>
            <person name="O'Donnell K."/>
            <person name="Stajich J.E."/>
            <person name="Bonito G."/>
        </authorList>
    </citation>
    <scope>NUCLEOTIDE SEQUENCE</scope>
    <source>
        <strain evidence="3">KOD948</strain>
    </source>
</reference>
<evidence type="ECO:0000313" key="4">
    <source>
        <dbReference type="Proteomes" id="UP000726737"/>
    </source>
</evidence>
<keyword evidence="4" id="KW-1185">Reference proteome</keyword>